<accession>A0ABU1WLF8</accession>
<dbReference type="Proteomes" id="UP001265700">
    <property type="component" value="Unassembled WGS sequence"/>
</dbReference>
<comment type="caution">
    <text evidence="1">The sequence shown here is derived from an EMBL/GenBank/DDBJ whole genome shotgun (WGS) entry which is preliminary data.</text>
</comment>
<gene>
    <name evidence="1" type="ORF">J2W49_002088</name>
</gene>
<sequence length="50" mass="5343">MTGRRPLRHAPPPDNRFFFVAIQGSRKNPGNTVSVIDLAGAGPNDISVTP</sequence>
<dbReference type="EMBL" id="JAVDWU010000004">
    <property type="protein sequence ID" value="MDR7150130.1"/>
    <property type="molecule type" value="Genomic_DNA"/>
</dbReference>
<name>A0ABU1WLF8_9BURK</name>
<proteinExistence type="predicted"/>
<evidence type="ECO:0000313" key="1">
    <source>
        <dbReference type="EMBL" id="MDR7150130.1"/>
    </source>
</evidence>
<reference evidence="1 2" key="1">
    <citation type="submission" date="2023-07" db="EMBL/GenBank/DDBJ databases">
        <title>Sorghum-associated microbial communities from plants grown in Nebraska, USA.</title>
        <authorList>
            <person name="Schachtman D."/>
        </authorList>
    </citation>
    <scope>NUCLEOTIDE SEQUENCE [LARGE SCALE GENOMIC DNA]</scope>
    <source>
        <strain evidence="1 2">4249</strain>
    </source>
</reference>
<keyword evidence="2" id="KW-1185">Reference proteome</keyword>
<protein>
    <submittedName>
        <fullName evidence="1">Uncharacterized protein</fullName>
    </submittedName>
</protein>
<evidence type="ECO:0000313" key="2">
    <source>
        <dbReference type="Proteomes" id="UP001265700"/>
    </source>
</evidence>
<organism evidence="1 2">
    <name type="scientific">Hydrogenophaga palleronii</name>
    <dbReference type="NCBI Taxonomy" id="65655"/>
    <lineage>
        <taxon>Bacteria</taxon>
        <taxon>Pseudomonadati</taxon>
        <taxon>Pseudomonadota</taxon>
        <taxon>Betaproteobacteria</taxon>
        <taxon>Burkholderiales</taxon>
        <taxon>Comamonadaceae</taxon>
        <taxon>Hydrogenophaga</taxon>
    </lineage>
</organism>